<protein>
    <recommendedName>
        <fullName evidence="3">AMP-dependent synthetase/ligase domain-containing protein</fullName>
    </recommendedName>
</protein>
<evidence type="ECO:0000259" key="3">
    <source>
        <dbReference type="Pfam" id="PF00501"/>
    </source>
</evidence>
<dbReference type="AlphaFoldDB" id="A0A8J2SR79"/>
<name>A0A8J2SR79_9STRA</name>
<dbReference type="PROSITE" id="PS00455">
    <property type="entry name" value="AMP_BINDING"/>
    <property type="match status" value="1"/>
</dbReference>
<dbReference type="PANTHER" id="PTHR24096">
    <property type="entry name" value="LONG-CHAIN-FATTY-ACID--COA LIGASE"/>
    <property type="match status" value="1"/>
</dbReference>
<proteinExistence type="inferred from homology"/>
<dbReference type="PANTHER" id="PTHR24096:SF149">
    <property type="entry name" value="AMP-BINDING DOMAIN-CONTAINING PROTEIN-RELATED"/>
    <property type="match status" value="1"/>
</dbReference>
<evidence type="ECO:0000256" key="2">
    <source>
        <dbReference type="ARBA" id="ARBA00022598"/>
    </source>
</evidence>
<dbReference type="SUPFAM" id="SSF56801">
    <property type="entry name" value="Acetyl-CoA synthetase-like"/>
    <property type="match status" value="1"/>
</dbReference>
<dbReference type="InterPro" id="IPR042099">
    <property type="entry name" value="ANL_N_sf"/>
</dbReference>
<keyword evidence="5" id="KW-1185">Reference proteome</keyword>
<keyword evidence="2" id="KW-0436">Ligase</keyword>
<accession>A0A8J2SR79</accession>
<comment type="caution">
    <text evidence="4">The sequence shown here is derived from an EMBL/GenBank/DDBJ whole genome shotgun (WGS) entry which is preliminary data.</text>
</comment>
<evidence type="ECO:0000313" key="5">
    <source>
        <dbReference type="Proteomes" id="UP000789595"/>
    </source>
</evidence>
<dbReference type="EMBL" id="CAKKNE010000004">
    <property type="protein sequence ID" value="CAH0375380.1"/>
    <property type="molecule type" value="Genomic_DNA"/>
</dbReference>
<dbReference type="OrthoDB" id="2962993at2759"/>
<organism evidence="4 5">
    <name type="scientific">Pelagomonas calceolata</name>
    <dbReference type="NCBI Taxonomy" id="35677"/>
    <lineage>
        <taxon>Eukaryota</taxon>
        <taxon>Sar</taxon>
        <taxon>Stramenopiles</taxon>
        <taxon>Ochrophyta</taxon>
        <taxon>Pelagophyceae</taxon>
        <taxon>Pelagomonadales</taxon>
        <taxon>Pelagomonadaceae</taxon>
        <taxon>Pelagomonas</taxon>
    </lineage>
</organism>
<dbReference type="Proteomes" id="UP000789595">
    <property type="component" value="Unassembled WGS sequence"/>
</dbReference>
<dbReference type="InterPro" id="IPR020845">
    <property type="entry name" value="AMP-binding_CS"/>
</dbReference>
<evidence type="ECO:0000256" key="1">
    <source>
        <dbReference type="ARBA" id="ARBA00006432"/>
    </source>
</evidence>
<gene>
    <name evidence="4" type="ORF">PECAL_4P27120</name>
</gene>
<reference evidence="4" key="1">
    <citation type="submission" date="2021-11" db="EMBL/GenBank/DDBJ databases">
        <authorList>
            <consortium name="Genoscope - CEA"/>
            <person name="William W."/>
        </authorList>
    </citation>
    <scope>NUCLEOTIDE SEQUENCE</scope>
</reference>
<sequence length="601" mass="64812">MAGFEANFSSPVTSASAAFPYLAALSDDEAADRFFLEDLKLAGRELRGTLYSRKAFAKLAFRAAAALRTHGARPGDRTAHYFTDNRLEDICFRLGAALVGTVPVTINWQSDDVQRAASKVRRTRATLALVDEATPAEFAAAIRPVRAVDAARALAAAAPLAPEHFCGATTAGDDRFVIFTSGTTGEPKGVRLTYEAYDCNRRTFEAFLECAAPDVQVDVVATNPLHHTNSTAMVDWACRRPRAALRLLQRYTTQYWGVVVAAACGLPWENVKRFDGEATQRAVARRASLLAAEPQRVVCPLVARHVDFLESLCAQGTLPVDPAAFRSCVGGCGVVLLLGSAPVGPTTVQRLEKRCAQRPTVRFGSTETCLQVCGTPLDAPLAAFERGWAHTWRGEPCAGYYIGRAHAPHTEAKVVRSVDRASQEFLVTCGEGEPGFIVARGRNVFAGYVGDDEATAAALEGGWYLNLGDVGYALGGDLYWQSRDSAMLIKGGSNYSYEQINQELSEFLAAAYFGGEGGACAVAVVGLRLDSEHEDQCCCTIELKTDLARSKRAEIEATFVARARHAVACKGARPDRVRFAALPRNFKGAVLVKELKAAAWD</sequence>
<evidence type="ECO:0000313" key="4">
    <source>
        <dbReference type="EMBL" id="CAH0375380.1"/>
    </source>
</evidence>
<dbReference type="Gene3D" id="3.40.50.12780">
    <property type="entry name" value="N-terminal domain of ligase-like"/>
    <property type="match status" value="1"/>
</dbReference>
<feature type="domain" description="AMP-dependent synthetase/ligase" evidence="3">
    <location>
        <begin position="51"/>
        <end position="448"/>
    </location>
</feature>
<comment type="similarity">
    <text evidence="1">Belongs to the ATP-dependent AMP-binding enzyme family.</text>
</comment>
<dbReference type="InterPro" id="IPR000873">
    <property type="entry name" value="AMP-dep_synth/lig_dom"/>
</dbReference>
<dbReference type="GO" id="GO:0016405">
    <property type="term" value="F:CoA-ligase activity"/>
    <property type="evidence" value="ECO:0007669"/>
    <property type="project" value="TreeGrafter"/>
</dbReference>
<dbReference type="Pfam" id="PF00501">
    <property type="entry name" value="AMP-binding"/>
    <property type="match status" value="1"/>
</dbReference>